<reference evidence="3" key="1">
    <citation type="submission" date="2023-07" db="EMBL/GenBank/DDBJ databases">
        <authorList>
            <person name="Colorado M.A."/>
            <person name="Villamil L.M."/>
            <person name="Melo J.F."/>
            <person name="Rodriguez J.A."/>
            <person name="Ruiz R.Y."/>
        </authorList>
    </citation>
    <scope>NUCLEOTIDE SEQUENCE [LARGE SCALE GENOMIC DNA]</scope>
    <source>
        <strain evidence="3">C33</strain>
    </source>
</reference>
<name>A0ABU4WE37_9FUSO</name>
<dbReference type="EMBL" id="JAVIKH010000014">
    <property type="protein sequence ID" value="MDX8336831.1"/>
    <property type="molecule type" value="Genomic_DNA"/>
</dbReference>
<protein>
    <submittedName>
        <fullName evidence="2">DJ-1/PfpI family protein</fullName>
    </submittedName>
</protein>
<organism evidence="2 3">
    <name type="scientific">Candidatus Cetobacterium colombiensis</name>
    <dbReference type="NCBI Taxonomy" id="3073100"/>
    <lineage>
        <taxon>Bacteria</taxon>
        <taxon>Fusobacteriati</taxon>
        <taxon>Fusobacteriota</taxon>
        <taxon>Fusobacteriia</taxon>
        <taxon>Fusobacteriales</taxon>
        <taxon>Fusobacteriaceae</taxon>
        <taxon>Cetobacterium</taxon>
    </lineage>
</organism>
<dbReference type="Proteomes" id="UP001279681">
    <property type="component" value="Unassembled WGS sequence"/>
</dbReference>
<evidence type="ECO:0000313" key="3">
    <source>
        <dbReference type="Proteomes" id="UP001279681"/>
    </source>
</evidence>
<dbReference type="Gene3D" id="3.40.50.880">
    <property type="match status" value="1"/>
</dbReference>
<evidence type="ECO:0000259" key="1">
    <source>
        <dbReference type="Pfam" id="PF01965"/>
    </source>
</evidence>
<feature type="domain" description="DJ-1/PfpI" evidence="1">
    <location>
        <begin position="3"/>
        <end position="165"/>
    </location>
</feature>
<evidence type="ECO:0000313" key="2">
    <source>
        <dbReference type="EMBL" id="MDX8336831.1"/>
    </source>
</evidence>
<dbReference type="InterPro" id="IPR050325">
    <property type="entry name" value="Prot/Nucl_acid_deglycase"/>
</dbReference>
<dbReference type="PANTHER" id="PTHR48094">
    <property type="entry name" value="PROTEIN/NUCLEIC ACID DEGLYCASE DJ-1-RELATED"/>
    <property type="match status" value="1"/>
</dbReference>
<proteinExistence type="predicted"/>
<dbReference type="CDD" id="cd03135">
    <property type="entry name" value="GATase1_DJ-1"/>
    <property type="match status" value="1"/>
</dbReference>
<dbReference type="Pfam" id="PF01965">
    <property type="entry name" value="DJ-1_PfpI"/>
    <property type="match status" value="1"/>
</dbReference>
<dbReference type="NCBIfam" id="TIGR01383">
    <property type="entry name" value="not_thiJ"/>
    <property type="match status" value="1"/>
</dbReference>
<dbReference type="InterPro" id="IPR029062">
    <property type="entry name" value="Class_I_gatase-like"/>
</dbReference>
<dbReference type="PANTHER" id="PTHR48094:SF12">
    <property type="entry name" value="PARKINSON DISEASE PROTEIN 7 HOMOLOG"/>
    <property type="match status" value="1"/>
</dbReference>
<dbReference type="InterPro" id="IPR002818">
    <property type="entry name" value="DJ-1/PfpI"/>
</dbReference>
<sequence length="185" mass="19904">MNKKIFVMLANGFELIEAMSPVDVLRRAGLHVVTVSTVENTLEVESAQKVKVIADANIADINVGEGVMVVIPGGFPGYINLRTNSKVVEIVKTYLNDSTKFVGAICGGPTTLGINGLIGDYKFTCHTSVKEEMGSEKYEHNEVVIDRNLVTSPGAGKSIEFALALAGLFVDEETITKVKKGMELI</sequence>
<dbReference type="SUPFAM" id="SSF52317">
    <property type="entry name" value="Class I glutamine amidotransferase-like"/>
    <property type="match status" value="1"/>
</dbReference>
<dbReference type="RefSeq" id="WP_320314211.1">
    <property type="nucleotide sequence ID" value="NZ_JAVIKH010000014.1"/>
</dbReference>
<gene>
    <name evidence="2" type="ORF">RFV38_10050</name>
</gene>
<accession>A0ABU4WE37</accession>
<keyword evidence="3" id="KW-1185">Reference proteome</keyword>
<comment type="caution">
    <text evidence="2">The sequence shown here is derived from an EMBL/GenBank/DDBJ whole genome shotgun (WGS) entry which is preliminary data.</text>
</comment>
<dbReference type="InterPro" id="IPR006287">
    <property type="entry name" value="DJ-1"/>
</dbReference>